<evidence type="ECO:0000256" key="1">
    <source>
        <dbReference type="SAM" id="Phobius"/>
    </source>
</evidence>
<dbReference type="InterPro" id="IPR029044">
    <property type="entry name" value="Nucleotide-diphossugar_trans"/>
</dbReference>
<evidence type="ECO:0000313" key="2">
    <source>
        <dbReference type="EMBL" id="KAF5826637.1"/>
    </source>
</evidence>
<keyword evidence="1" id="KW-0812">Transmembrane</keyword>
<proteinExistence type="predicted"/>
<evidence type="ECO:0008006" key="4">
    <source>
        <dbReference type="Google" id="ProtNLM"/>
    </source>
</evidence>
<keyword evidence="3" id="KW-1185">Reference proteome</keyword>
<feature type="transmembrane region" description="Helical" evidence="1">
    <location>
        <begin position="202"/>
        <end position="224"/>
    </location>
</feature>
<dbReference type="SUPFAM" id="SSF53448">
    <property type="entry name" value="Nucleotide-diphospho-sugar transferases"/>
    <property type="match status" value="1"/>
</dbReference>
<protein>
    <recommendedName>
        <fullName evidence="4">Glycosyl transferase 64 domain-containing protein</fullName>
    </recommendedName>
</protein>
<accession>A0ABQ7FW95</accession>
<evidence type="ECO:0000313" key="3">
    <source>
        <dbReference type="Proteomes" id="UP000815325"/>
    </source>
</evidence>
<reference evidence="2" key="1">
    <citation type="submission" date="2017-08" db="EMBL/GenBank/DDBJ databases">
        <authorList>
            <person name="Polle J.E."/>
            <person name="Barry K."/>
            <person name="Cushman J."/>
            <person name="Schmutz J."/>
            <person name="Tran D."/>
            <person name="Hathwaick L.T."/>
            <person name="Yim W.C."/>
            <person name="Jenkins J."/>
            <person name="Mckie-Krisberg Z.M."/>
            <person name="Prochnik S."/>
            <person name="Lindquist E."/>
            <person name="Dockter R.B."/>
            <person name="Adam C."/>
            <person name="Molina H."/>
            <person name="Bunkerborg J."/>
            <person name="Jin E."/>
            <person name="Buchheim M."/>
            <person name="Magnuson J."/>
        </authorList>
    </citation>
    <scope>NUCLEOTIDE SEQUENCE</scope>
    <source>
        <strain evidence="2">CCAP 19/18</strain>
    </source>
</reference>
<dbReference type="Proteomes" id="UP000815325">
    <property type="component" value="Unassembled WGS sequence"/>
</dbReference>
<gene>
    <name evidence="2" type="ORF">DUNSADRAFT_2488</name>
</gene>
<organism evidence="2 3">
    <name type="scientific">Dunaliella salina</name>
    <name type="common">Green alga</name>
    <name type="synonym">Protococcus salinus</name>
    <dbReference type="NCBI Taxonomy" id="3046"/>
    <lineage>
        <taxon>Eukaryota</taxon>
        <taxon>Viridiplantae</taxon>
        <taxon>Chlorophyta</taxon>
        <taxon>core chlorophytes</taxon>
        <taxon>Chlorophyceae</taxon>
        <taxon>CS clade</taxon>
        <taxon>Chlamydomonadales</taxon>
        <taxon>Dunaliellaceae</taxon>
        <taxon>Dunaliella</taxon>
    </lineage>
</organism>
<name>A0ABQ7FW95_DUNSA</name>
<comment type="caution">
    <text evidence="2">The sequence shown here is derived from an EMBL/GenBank/DDBJ whole genome shotgun (WGS) entry which is preliminary data.</text>
</comment>
<sequence>MERALNRMRKHPFLVRIWRSQLDLGPAMKLIGALDFLDHSDINLTGRENGLDDIIVVADDDKLYSKNWLPPLIHMSSRFPDAAIGYRGYVMTTDEAIMCVTPRHSVCRANALMGYSGVVYKRSFFSFAFLVNFYSTFPPHIRECMFGADDEFFGAAMSHLNIPALVISNAGERKFSTIPRVKEHSRVYQGDKASRVQMQKKIWRYLSSAGLLTLIEPLILNISVSA</sequence>
<keyword evidence="1" id="KW-0472">Membrane</keyword>
<keyword evidence="1" id="KW-1133">Transmembrane helix</keyword>
<dbReference type="EMBL" id="MU070797">
    <property type="protein sequence ID" value="KAF5826637.1"/>
    <property type="molecule type" value="Genomic_DNA"/>
</dbReference>